<dbReference type="OrthoDB" id="928017at2759"/>
<gene>
    <name evidence="1" type="ORF">STAS_08802</name>
</gene>
<sequence length="234" mass="27203">MNRPQSQRNSIGRLSVSHVKDSMRRNRRQIVEDQAILNDHYADFLNRQGVTYTAFYGPDRAHNRHRFNVFKRRIERRAEDIPLVRTNLQTQETFVREEDFDFPNALREALQTGPILASILVKTGLDDLQRNTLLPSSTSYVMVDGELSTHTCVLTGYGTLADGREYFEILNSWGSWCDEGLGFISEEDILEAWMYDIQEIVLWRFPQRSKGSDVLARKQVLSFISLLHYIPRFA</sequence>
<reference evidence="2" key="1">
    <citation type="journal article" date="2019" name="Curr. Biol.">
        <title>Genome Sequence of Striga asiatica Provides Insight into the Evolution of Plant Parasitism.</title>
        <authorList>
            <person name="Yoshida S."/>
            <person name="Kim S."/>
            <person name="Wafula E.K."/>
            <person name="Tanskanen J."/>
            <person name="Kim Y.M."/>
            <person name="Honaas L."/>
            <person name="Yang Z."/>
            <person name="Spallek T."/>
            <person name="Conn C.E."/>
            <person name="Ichihashi Y."/>
            <person name="Cheong K."/>
            <person name="Cui S."/>
            <person name="Der J.P."/>
            <person name="Gundlach H."/>
            <person name="Jiao Y."/>
            <person name="Hori C."/>
            <person name="Ishida J.K."/>
            <person name="Kasahara H."/>
            <person name="Kiba T."/>
            <person name="Kim M.S."/>
            <person name="Koo N."/>
            <person name="Laohavisit A."/>
            <person name="Lee Y.H."/>
            <person name="Lumba S."/>
            <person name="McCourt P."/>
            <person name="Mortimer J.C."/>
            <person name="Mutuku J.M."/>
            <person name="Nomura T."/>
            <person name="Sasaki-Sekimoto Y."/>
            <person name="Seto Y."/>
            <person name="Wang Y."/>
            <person name="Wakatake T."/>
            <person name="Sakakibara H."/>
            <person name="Demura T."/>
            <person name="Yamaguchi S."/>
            <person name="Yoneyama K."/>
            <person name="Manabe R.I."/>
            <person name="Nelson D.C."/>
            <person name="Schulman A.H."/>
            <person name="Timko M.P."/>
            <person name="dePamphilis C.W."/>
            <person name="Choi D."/>
            <person name="Shirasu K."/>
        </authorList>
    </citation>
    <scope>NUCLEOTIDE SEQUENCE [LARGE SCALE GENOMIC DNA]</scope>
    <source>
        <strain evidence="2">cv. UVA1</strain>
    </source>
</reference>
<organism evidence="1 2">
    <name type="scientific">Striga asiatica</name>
    <name type="common">Asiatic witchweed</name>
    <name type="synonym">Buchnera asiatica</name>
    <dbReference type="NCBI Taxonomy" id="4170"/>
    <lineage>
        <taxon>Eukaryota</taxon>
        <taxon>Viridiplantae</taxon>
        <taxon>Streptophyta</taxon>
        <taxon>Embryophyta</taxon>
        <taxon>Tracheophyta</taxon>
        <taxon>Spermatophyta</taxon>
        <taxon>Magnoliopsida</taxon>
        <taxon>eudicotyledons</taxon>
        <taxon>Gunneridae</taxon>
        <taxon>Pentapetalae</taxon>
        <taxon>asterids</taxon>
        <taxon>lamiids</taxon>
        <taxon>Lamiales</taxon>
        <taxon>Orobanchaceae</taxon>
        <taxon>Buchnereae</taxon>
        <taxon>Striga</taxon>
    </lineage>
</organism>
<dbReference type="Proteomes" id="UP000325081">
    <property type="component" value="Unassembled WGS sequence"/>
</dbReference>
<accession>A0A5A7PJB7</accession>
<dbReference type="AlphaFoldDB" id="A0A5A7PJB7"/>
<name>A0A5A7PJB7_STRAF</name>
<evidence type="ECO:0000313" key="2">
    <source>
        <dbReference type="Proteomes" id="UP000325081"/>
    </source>
</evidence>
<dbReference type="InterPro" id="IPR038765">
    <property type="entry name" value="Papain-like_cys_pep_sf"/>
</dbReference>
<comment type="caution">
    <text evidence="1">The sequence shown here is derived from an EMBL/GenBank/DDBJ whole genome shotgun (WGS) entry which is preliminary data.</text>
</comment>
<dbReference type="SUPFAM" id="SSF54001">
    <property type="entry name" value="Cysteine proteinases"/>
    <property type="match status" value="1"/>
</dbReference>
<protein>
    <submittedName>
        <fullName evidence="1">Cysteine proteinases superfamily protein</fullName>
    </submittedName>
</protein>
<evidence type="ECO:0000313" key="1">
    <source>
        <dbReference type="EMBL" id="GER32722.1"/>
    </source>
</evidence>
<proteinExistence type="predicted"/>
<dbReference type="Gene3D" id="3.90.70.10">
    <property type="entry name" value="Cysteine proteinases"/>
    <property type="match status" value="1"/>
</dbReference>
<keyword evidence="2" id="KW-1185">Reference proteome</keyword>
<dbReference type="EMBL" id="BKCP01004627">
    <property type="protein sequence ID" value="GER32722.1"/>
    <property type="molecule type" value="Genomic_DNA"/>
</dbReference>